<evidence type="ECO:0000256" key="1">
    <source>
        <dbReference type="SAM" id="Coils"/>
    </source>
</evidence>
<keyword evidence="3" id="KW-1185">Reference proteome</keyword>
<reference evidence="2 3" key="1">
    <citation type="submission" date="2024-04" db="EMBL/GenBank/DDBJ databases">
        <title>Aurantiacibacter sp. DGU6 16S ribosomal RNA gene Genome sequencing and assembly.</title>
        <authorList>
            <person name="Park S."/>
        </authorList>
    </citation>
    <scope>NUCLEOTIDE SEQUENCE [LARGE SCALE GENOMIC DNA]</scope>
    <source>
        <strain evidence="2 3">DGU6</strain>
    </source>
</reference>
<name>A0ABU9IGV8_9SPHN</name>
<keyword evidence="1" id="KW-0175">Coiled coil</keyword>
<sequence length="164" mass="18936">MGTQVKLRAVQKEGEKPDLDRHWRALFLDTLAETSNVSEAARVSGASKSRAYKTRKLDPEFRRLWNEALMEGYAHLEMETLERLRFGVVAGKDDRKFDIANALRLLAMHRETVAHQRALESEEDEESVLESLNEKLEMMRLREAEVKQMLLEDGRQGHERDAGD</sequence>
<dbReference type="Proteomes" id="UP001497045">
    <property type="component" value="Unassembled WGS sequence"/>
</dbReference>
<organism evidence="2 3">
    <name type="scientific">Aurantiacibacter gilvus</name>
    <dbReference type="NCBI Taxonomy" id="3139141"/>
    <lineage>
        <taxon>Bacteria</taxon>
        <taxon>Pseudomonadati</taxon>
        <taxon>Pseudomonadota</taxon>
        <taxon>Alphaproteobacteria</taxon>
        <taxon>Sphingomonadales</taxon>
        <taxon>Erythrobacteraceae</taxon>
        <taxon>Aurantiacibacter</taxon>
    </lineage>
</organism>
<evidence type="ECO:0000313" key="2">
    <source>
        <dbReference type="EMBL" id="MEL1251668.1"/>
    </source>
</evidence>
<dbReference type="EMBL" id="JBBYHV010000002">
    <property type="protein sequence ID" value="MEL1251668.1"/>
    <property type="molecule type" value="Genomic_DNA"/>
</dbReference>
<evidence type="ECO:0008006" key="4">
    <source>
        <dbReference type="Google" id="ProtNLM"/>
    </source>
</evidence>
<gene>
    <name evidence="2" type="ORF">AAEO60_13405</name>
</gene>
<comment type="caution">
    <text evidence="2">The sequence shown here is derived from an EMBL/GenBank/DDBJ whole genome shotgun (WGS) entry which is preliminary data.</text>
</comment>
<proteinExistence type="predicted"/>
<protein>
    <recommendedName>
        <fullName evidence="4">Terminase</fullName>
    </recommendedName>
</protein>
<evidence type="ECO:0000313" key="3">
    <source>
        <dbReference type="Proteomes" id="UP001497045"/>
    </source>
</evidence>
<feature type="coiled-coil region" evidence="1">
    <location>
        <begin position="119"/>
        <end position="149"/>
    </location>
</feature>
<accession>A0ABU9IGV8</accession>
<dbReference type="RefSeq" id="WP_341674215.1">
    <property type="nucleotide sequence ID" value="NZ_JBBYHV010000002.1"/>
</dbReference>